<dbReference type="EMBL" id="VAHF01000001">
    <property type="protein sequence ID" value="TXG72343.1"/>
    <property type="molecule type" value="Genomic_DNA"/>
</dbReference>
<dbReference type="PANTHER" id="PTHR34222:SF37">
    <property type="entry name" value="RETROTRANSPOSON GAG DOMAIN-CONTAINING PROTEIN"/>
    <property type="match status" value="1"/>
</dbReference>
<accession>A0A5C7ISH3</accession>
<dbReference type="Proteomes" id="UP000323000">
    <property type="component" value="Chromosome 1"/>
</dbReference>
<organism evidence="2 3">
    <name type="scientific">Acer yangbiense</name>
    <dbReference type="NCBI Taxonomy" id="1000413"/>
    <lineage>
        <taxon>Eukaryota</taxon>
        <taxon>Viridiplantae</taxon>
        <taxon>Streptophyta</taxon>
        <taxon>Embryophyta</taxon>
        <taxon>Tracheophyta</taxon>
        <taxon>Spermatophyta</taxon>
        <taxon>Magnoliopsida</taxon>
        <taxon>eudicotyledons</taxon>
        <taxon>Gunneridae</taxon>
        <taxon>Pentapetalae</taxon>
        <taxon>rosids</taxon>
        <taxon>malvids</taxon>
        <taxon>Sapindales</taxon>
        <taxon>Sapindaceae</taxon>
        <taxon>Hippocastanoideae</taxon>
        <taxon>Acereae</taxon>
        <taxon>Acer</taxon>
    </lineage>
</organism>
<protein>
    <submittedName>
        <fullName evidence="2">Uncharacterized protein</fullName>
    </submittedName>
</protein>
<proteinExistence type="predicted"/>
<comment type="caution">
    <text evidence="2">The sequence shown here is derived from an EMBL/GenBank/DDBJ whole genome shotgun (WGS) entry which is preliminary data.</text>
</comment>
<sequence>MAEALAIHKACEILASNTALVRVQILGKNELPSLNEVISMVRAEKSRRGVMLQPSPLEGLAMVSTGGNRSPLKLDQLTNDNGRTDFPKPSNRDNLWCTYCKRPRHTKDR</sequence>
<reference evidence="3" key="1">
    <citation type="journal article" date="2019" name="Gigascience">
        <title>De novo genome assembly of the endangered Acer yangbiense, a plant species with extremely small populations endemic to Yunnan Province, China.</title>
        <authorList>
            <person name="Yang J."/>
            <person name="Wariss H.M."/>
            <person name="Tao L."/>
            <person name="Zhang R."/>
            <person name="Yun Q."/>
            <person name="Hollingsworth P."/>
            <person name="Dao Z."/>
            <person name="Luo G."/>
            <person name="Guo H."/>
            <person name="Ma Y."/>
            <person name="Sun W."/>
        </authorList>
    </citation>
    <scope>NUCLEOTIDE SEQUENCE [LARGE SCALE GENOMIC DNA]</scope>
    <source>
        <strain evidence="3">cv. Malutang</strain>
    </source>
</reference>
<name>A0A5C7ISH3_9ROSI</name>
<dbReference type="OrthoDB" id="1694758at2759"/>
<evidence type="ECO:0000256" key="1">
    <source>
        <dbReference type="SAM" id="MobiDB-lite"/>
    </source>
</evidence>
<feature type="region of interest" description="Disordered" evidence="1">
    <location>
        <begin position="61"/>
        <end position="91"/>
    </location>
</feature>
<keyword evidence="3" id="KW-1185">Reference proteome</keyword>
<dbReference type="PANTHER" id="PTHR34222">
    <property type="entry name" value="GAG_PRE-INTEGRS DOMAIN-CONTAINING PROTEIN"/>
    <property type="match status" value="1"/>
</dbReference>
<dbReference type="AlphaFoldDB" id="A0A5C7ISH3"/>
<evidence type="ECO:0000313" key="3">
    <source>
        <dbReference type="Proteomes" id="UP000323000"/>
    </source>
</evidence>
<evidence type="ECO:0000313" key="2">
    <source>
        <dbReference type="EMBL" id="TXG72343.1"/>
    </source>
</evidence>
<gene>
    <name evidence="2" type="ORF">EZV62_000922</name>
</gene>